<comment type="caution">
    <text evidence="3">The sequence shown here is derived from an EMBL/GenBank/DDBJ whole genome shotgun (WGS) entry which is preliminary data.</text>
</comment>
<dbReference type="AlphaFoldDB" id="A0AAP4BVG9"/>
<dbReference type="RefSeq" id="WP_049167456.1">
    <property type="nucleotide sequence ID" value="NZ_CP091865.1"/>
</dbReference>
<dbReference type="Proteomes" id="UP001226160">
    <property type="component" value="Unassembled WGS sequence"/>
</dbReference>
<accession>A0AAP4BVG9</accession>
<gene>
    <name evidence="3" type="ORF">QPX54_06125</name>
</gene>
<feature type="transmembrane region" description="Helical" evidence="2">
    <location>
        <begin position="49"/>
        <end position="67"/>
    </location>
</feature>
<keyword evidence="2" id="KW-1133">Transmembrane helix</keyword>
<evidence type="ECO:0000313" key="3">
    <source>
        <dbReference type="EMBL" id="MDK4326089.1"/>
    </source>
</evidence>
<keyword evidence="2" id="KW-0472">Membrane</keyword>
<reference evidence="3" key="1">
    <citation type="submission" date="2023-05" db="EMBL/GenBank/DDBJ databases">
        <title>Metabolic capabilities are highly conserved among human nasal-associated Corynebacterium species in pangenomic analyses.</title>
        <authorList>
            <person name="Tran T.H."/>
            <person name="Roberts A.Q."/>
            <person name="Escapa I.F."/>
            <person name="Gao W."/>
            <person name="Conlan S."/>
            <person name="Kong H."/>
            <person name="Segre J.A."/>
            <person name="Kelly M.S."/>
            <person name="Lemon K.P."/>
        </authorList>
    </citation>
    <scope>NUCLEOTIDE SEQUENCE</scope>
    <source>
        <strain evidence="3">KPL2654</strain>
    </source>
</reference>
<dbReference type="EMBL" id="JASNVP010000005">
    <property type="protein sequence ID" value="MDK4326089.1"/>
    <property type="molecule type" value="Genomic_DNA"/>
</dbReference>
<keyword evidence="2" id="KW-0812">Transmembrane</keyword>
<organism evidence="3 4">
    <name type="scientific">Corynebacterium propinquum</name>
    <dbReference type="NCBI Taxonomy" id="43769"/>
    <lineage>
        <taxon>Bacteria</taxon>
        <taxon>Bacillati</taxon>
        <taxon>Actinomycetota</taxon>
        <taxon>Actinomycetes</taxon>
        <taxon>Mycobacteriales</taxon>
        <taxon>Corynebacteriaceae</taxon>
        <taxon>Corynebacterium</taxon>
    </lineage>
</organism>
<name>A0AAP4BVG9_9CORY</name>
<feature type="region of interest" description="Disordered" evidence="1">
    <location>
        <begin position="125"/>
        <end position="145"/>
    </location>
</feature>
<proteinExistence type="predicted"/>
<feature type="transmembrane region" description="Helical" evidence="2">
    <location>
        <begin position="16"/>
        <end position="37"/>
    </location>
</feature>
<sequence length="145" mass="17115">MKDSQNDKRTTIRVRWWHIILLAIVVICFFGLAWWQWTRFQSGSGTFQNLGYALQWPLFAAFAVFAYRMILRYENEKLAEENDPATDNQPYVADRHKLEQQVTAIDDDFLPTRRNDNVEAFNKLADPAARRRQAHQQHSTQKKDS</sequence>
<protein>
    <submittedName>
        <fullName evidence="3">Uncharacterized protein</fullName>
    </submittedName>
</protein>
<evidence type="ECO:0000256" key="2">
    <source>
        <dbReference type="SAM" id="Phobius"/>
    </source>
</evidence>
<evidence type="ECO:0000313" key="4">
    <source>
        <dbReference type="Proteomes" id="UP001226160"/>
    </source>
</evidence>
<evidence type="ECO:0000256" key="1">
    <source>
        <dbReference type="SAM" id="MobiDB-lite"/>
    </source>
</evidence>